<comment type="caution">
    <text evidence="1">The sequence shown here is derived from an EMBL/GenBank/DDBJ whole genome shotgun (WGS) entry which is preliminary data.</text>
</comment>
<proteinExistence type="predicted"/>
<dbReference type="EMBL" id="JACBZD010000002">
    <property type="protein sequence ID" value="NYI07793.1"/>
    <property type="molecule type" value="Genomic_DNA"/>
</dbReference>
<keyword evidence="2" id="KW-1185">Reference proteome</keyword>
<name>A0A852ZZJ2_9ACTN</name>
<sequence length="191" mass="21608">MEHTGTEAAVATELVRRSAVVTRNWPADEVVGAQDAVNALLGCPDACPGQYYFDLRARASLHLRSEDVAMLRRQREDRMRLEHLHFVRQQLHDAPELLLIDHLLRKPTEAASVDVAHFWRLHRAIRDGTRWWYPLMEALDGLSSGGPDGAEWAVRVLVETLKRAAPELVDQHGLRKLADHLSNFEEEGADP</sequence>
<reference evidence="1 2" key="1">
    <citation type="submission" date="2020-07" db="EMBL/GenBank/DDBJ databases">
        <title>Sequencing the genomes of 1000 actinobacteria strains.</title>
        <authorList>
            <person name="Klenk H.-P."/>
        </authorList>
    </citation>
    <scope>NUCLEOTIDE SEQUENCE [LARGE SCALE GENOMIC DNA]</scope>
    <source>
        <strain evidence="1 2">DSM 42178</strain>
    </source>
</reference>
<protein>
    <submittedName>
        <fullName evidence="1">Uncharacterized protein</fullName>
    </submittedName>
</protein>
<evidence type="ECO:0000313" key="2">
    <source>
        <dbReference type="Proteomes" id="UP000567795"/>
    </source>
</evidence>
<dbReference type="AlphaFoldDB" id="A0A852ZZJ2"/>
<evidence type="ECO:0000313" key="1">
    <source>
        <dbReference type="EMBL" id="NYI07793.1"/>
    </source>
</evidence>
<dbReference type="RefSeq" id="WP_179816733.1">
    <property type="nucleotide sequence ID" value="NZ_JACBZD010000002.1"/>
</dbReference>
<gene>
    <name evidence="1" type="ORF">FHU37_004822</name>
</gene>
<organism evidence="1 2">
    <name type="scientific">Allostreptomyces psammosilenae</name>
    <dbReference type="NCBI Taxonomy" id="1892865"/>
    <lineage>
        <taxon>Bacteria</taxon>
        <taxon>Bacillati</taxon>
        <taxon>Actinomycetota</taxon>
        <taxon>Actinomycetes</taxon>
        <taxon>Kitasatosporales</taxon>
        <taxon>Streptomycetaceae</taxon>
        <taxon>Allostreptomyces</taxon>
    </lineage>
</organism>
<accession>A0A852ZZJ2</accession>
<dbReference type="Proteomes" id="UP000567795">
    <property type="component" value="Unassembled WGS sequence"/>
</dbReference>